<feature type="transmembrane region" description="Helical" evidence="1">
    <location>
        <begin position="146"/>
        <end position="169"/>
    </location>
</feature>
<reference evidence="2 3" key="1">
    <citation type="submission" date="2021-03" db="EMBL/GenBank/DDBJ databases">
        <title>Genomic Encyclopedia of Type Strains, Phase IV (KMG-IV): sequencing the most valuable type-strain genomes for metagenomic binning, comparative biology and taxonomic classification.</title>
        <authorList>
            <person name="Goeker M."/>
        </authorList>
    </citation>
    <scope>NUCLEOTIDE SEQUENCE [LARGE SCALE GENOMIC DNA]</scope>
    <source>
        <strain evidence="2 3">DSM 28650</strain>
    </source>
</reference>
<accession>A0ABS4K8V3</accession>
<protein>
    <submittedName>
        <fullName evidence="2">ABC-2 type transport system permease protein</fullName>
    </submittedName>
</protein>
<feature type="transmembrane region" description="Helical" evidence="1">
    <location>
        <begin position="20"/>
        <end position="38"/>
    </location>
</feature>
<feature type="transmembrane region" description="Helical" evidence="1">
    <location>
        <begin position="58"/>
        <end position="77"/>
    </location>
</feature>
<dbReference type="PANTHER" id="PTHR36832:SF1">
    <property type="entry name" value="SLR1174 PROTEIN"/>
    <property type="match status" value="1"/>
</dbReference>
<comment type="caution">
    <text evidence="2">The sequence shown here is derived from an EMBL/GenBank/DDBJ whole genome shotgun (WGS) entry which is preliminary data.</text>
</comment>
<organism evidence="2 3">
    <name type="scientific">Clostridium punense</name>
    <dbReference type="NCBI Taxonomy" id="1054297"/>
    <lineage>
        <taxon>Bacteria</taxon>
        <taxon>Bacillati</taxon>
        <taxon>Bacillota</taxon>
        <taxon>Clostridia</taxon>
        <taxon>Eubacteriales</taxon>
        <taxon>Clostridiaceae</taxon>
        <taxon>Clostridium</taxon>
    </lineage>
</organism>
<dbReference type="RefSeq" id="WP_021282987.1">
    <property type="nucleotide sequence ID" value="NZ_JAGGLL010000037.1"/>
</dbReference>
<gene>
    <name evidence="2" type="ORF">J2Z44_003617</name>
</gene>
<name>A0ABS4K8V3_9CLOT</name>
<keyword evidence="1" id="KW-0472">Membrane</keyword>
<proteinExistence type="predicted"/>
<dbReference type="Proteomes" id="UP001519308">
    <property type="component" value="Unassembled WGS sequence"/>
</dbReference>
<sequence>MRSYISYFKIKFIQGLQYRAAAYAGIATQFAWGFMYIMLYETFYSSNPQMAPMEFSQLASYIWLQQAFLALFMTWFLDNEIFELIRSGNVSYELCRPLDIYNLWFAKSCATRLSKALLRCFPILIIAFFLPTPYKFSFPVSLTAVMLFGLSMFFALIVVVAYCMLIYIFTFYTISPIGVRIALVMTADFLSGGLVPLPFLPAWLTKYIYLSPFAAMQNVPFRIYSGHLNSYEALQAIALQGIWAVVLIVFGKVLLSKTIKNVIVQGG</sequence>
<evidence type="ECO:0000313" key="2">
    <source>
        <dbReference type="EMBL" id="MBP2023775.1"/>
    </source>
</evidence>
<feature type="transmembrane region" description="Helical" evidence="1">
    <location>
        <begin position="116"/>
        <end position="134"/>
    </location>
</feature>
<feature type="transmembrane region" description="Helical" evidence="1">
    <location>
        <begin position="233"/>
        <end position="255"/>
    </location>
</feature>
<feature type="transmembrane region" description="Helical" evidence="1">
    <location>
        <begin position="181"/>
        <end position="204"/>
    </location>
</feature>
<keyword evidence="3" id="KW-1185">Reference proteome</keyword>
<dbReference type="EMBL" id="JAGGLL010000037">
    <property type="protein sequence ID" value="MBP2023775.1"/>
    <property type="molecule type" value="Genomic_DNA"/>
</dbReference>
<evidence type="ECO:0000313" key="3">
    <source>
        <dbReference type="Proteomes" id="UP001519308"/>
    </source>
</evidence>
<keyword evidence="1" id="KW-0812">Transmembrane</keyword>
<keyword evidence="1" id="KW-1133">Transmembrane helix</keyword>
<dbReference type="PANTHER" id="PTHR36832">
    <property type="entry name" value="SLR1174 PROTEIN-RELATED"/>
    <property type="match status" value="1"/>
</dbReference>
<evidence type="ECO:0000256" key="1">
    <source>
        <dbReference type="SAM" id="Phobius"/>
    </source>
</evidence>